<dbReference type="Proteomes" id="UP000048984">
    <property type="component" value="Unassembled WGS sequence"/>
</dbReference>
<comment type="caution">
    <text evidence="2">The sequence shown here is derived from an EMBL/GenBank/DDBJ whole genome shotgun (WGS) entry which is preliminary data.</text>
</comment>
<name>A0A0N8GFS6_9HYPH</name>
<feature type="signal peptide" evidence="1">
    <location>
        <begin position="1"/>
        <end position="17"/>
    </location>
</feature>
<evidence type="ECO:0000256" key="1">
    <source>
        <dbReference type="SAM" id="SignalP"/>
    </source>
</evidence>
<gene>
    <name evidence="2" type="ORF">ABB55_25355</name>
</gene>
<accession>A0A0N8GFS6</accession>
<protein>
    <submittedName>
        <fullName evidence="2">Uncharacterized protein</fullName>
    </submittedName>
</protein>
<reference evidence="2 3" key="1">
    <citation type="submission" date="2015-09" db="EMBL/GenBank/DDBJ databases">
        <authorList>
            <consortium name="Swine Surveillance"/>
        </authorList>
    </citation>
    <scope>NUCLEOTIDE SEQUENCE [LARGE SCALE GENOMIC DNA]</scope>
    <source>
        <strain evidence="2 3">16</strain>
    </source>
</reference>
<sequence>MKSLVIAAGLAFGAVFAAAPASALPIAKIAGAESAPRAETVAWYCNANGKHCVKAPRAGYVVRPAWEPACAVGWTFNGYTCVAPVVVKPRPIVVAPAPVVVVKPRPVVVVKKPAVVVKVKP</sequence>
<proteinExistence type="predicted"/>
<dbReference type="RefSeq" id="WP_054361312.1">
    <property type="nucleotide sequence ID" value="NZ_JAPCYQ010000001.1"/>
</dbReference>
<dbReference type="AlphaFoldDB" id="A0A0N8GFS6"/>
<feature type="chain" id="PRO_5006025703" evidence="1">
    <location>
        <begin position="18"/>
        <end position="121"/>
    </location>
</feature>
<reference evidence="2 3" key="2">
    <citation type="submission" date="2015-10" db="EMBL/GenBank/DDBJ databases">
        <title>Draft Genome Sequence of Prosthecomicrobium hirschii ATCC 27832.</title>
        <authorList>
            <person name="Daniel J."/>
            <person name="Givan S.A."/>
            <person name="Brun Y.V."/>
            <person name="Brown P.J."/>
        </authorList>
    </citation>
    <scope>NUCLEOTIDE SEQUENCE [LARGE SCALE GENOMIC DNA]</scope>
    <source>
        <strain evidence="2 3">16</strain>
    </source>
</reference>
<evidence type="ECO:0000313" key="3">
    <source>
        <dbReference type="Proteomes" id="UP000048984"/>
    </source>
</evidence>
<organism evidence="2 3">
    <name type="scientific">Prosthecodimorpha hirschii</name>
    <dbReference type="NCBI Taxonomy" id="665126"/>
    <lineage>
        <taxon>Bacteria</taxon>
        <taxon>Pseudomonadati</taxon>
        <taxon>Pseudomonadota</taxon>
        <taxon>Alphaproteobacteria</taxon>
        <taxon>Hyphomicrobiales</taxon>
        <taxon>Ancalomicrobiaceae</taxon>
        <taxon>Prosthecodimorpha</taxon>
    </lineage>
</organism>
<dbReference type="EMBL" id="LJYW01000001">
    <property type="protein sequence ID" value="KPL55145.1"/>
    <property type="molecule type" value="Genomic_DNA"/>
</dbReference>
<keyword evidence="3" id="KW-1185">Reference proteome</keyword>
<evidence type="ECO:0000313" key="2">
    <source>
        <dbReference type="EMBL" id="KPL55145.1"/>
    </source>
</evidence>
<keyword evidence="1" id="KW-0732">Signal</keyword>